<protein>
    <recommendedName>
        <fullName evidence="7">Chemokine interleukin-8-like domain-containing protein</fullName>
    </recommendedName>
</protein>
<keyword evidence="4" id="KW-0964">Secreted</keyword>
<dbReference type="GO" id="GO:0033634">
    <property type="term" value="P:positive regulation of cell-cell adhesion mediated by integrin"/>
    <property type="evidence" value="ECO:0007669"/>
    <property type="project" value="Ensembl"/>
</dbReference>
<dbReference type="FunCoup" id="H0UW27">
    <property type="interactions" value="729"/>
</dbReference>
<dbReference type="InterPro" id="IPR001811">
    <property type="entry name" value="Chemokine_IL8-like_dom"/>
</dbReference>
<keyword evidence="6" id="KW-0732">Signal</keyword>
<dbReference type="GO" id="GO:0048535">
    <property type="term" value="P:lymph node development"/>
    <property type="evidence" value="ECO:0007669"/>
    <property type="project" value="Ensembl"/>
</dbReference>
<dbReference type="GO" id="GO:0035769">
    <property type="term" value="P:B cell chemotaxis across high endothelial venule"/>
    <property type="evidence" value="ECO:0007669"/>
    <property type="project" value="Ensembl"/>
</dbReference>
<dbReference type="GO" id="GO:0033625">
    <property type="term" value="P:positive regulation of integrin activation"/>
    <property type="evidence" value="ECO:0007669"/>
    <property type="project" value="Ensembl"/>
</dbReference>
<keyword evidence="5" id="KW-1015">Disulfide bond</keyword>
<dbReference type="GO" id="GO:0008009">
    <property type="term" value="F:chemokine activity"/>
    <property type="evidence" value="ECO:0007669"/>
    <property type="project" value="Ensembl"/>
</dbReference>
<dbReference type="FunFam" id="2.40.50.40:FF:000004">
    <property type="entry name" value="C-X-C motif chemokine"/>
    <property type="match status" value="1"/>
</dbReference>
<reference evidence="9" key="1">
    <citation type="journal article" date="2011" name="Nature">
        <title>A high-resolution map of human evolutionary constraint using 29 mammals.</title>
        <authorList>
            <person name="Lindblad-Toh K."/>
            <person name="Garber M."/>
            <person name="Zuk O."/>
            <person name="Lin M.F."/>
            <person name="Parker B.J."/>
            <person name="Washietl S."/>
            <person name="Kheradpour P."/>
            <person name="Ernst J."/>
            <person name="Jordan G."/>
            <person name="Mauceli E."/>
            <person name="Ward L.D."/>
            <person name="Lowe C.B."/>
            <person name="Holloway A.K."/>
            <person name="Clamp M."/>
            <person name="Gnerre S."/>
            <person name="Alfoldi J."/>
            <person name="Beal K."/>
            <person name="Chang J."/>
            <person name="Clawson H."/>
            <person name="Cuff J."/>
            <person name="Di Palma F."/>
            <person name="Fitzgerald S."/>
            <person name="Flicek P."/>
            <person name="Guttman M."/>
            <person name="Hubisz M.J."/>
            <person name="Jaffe D.B."/>
            <person name="Jungreis I."/>
            <person name="Kent W.J."/>
            <person name="Kostka D."/>
            <person name="Lara M."/>
            <person name="Martins A.L."/>
            <person name="Massingham T."/>
            <person name="Moltke I."/>
            <person name="Raney B.J."/>
            <person name="Rasmussen M.D."/>
            <person name="Robinson J."/>
            <person name="Stark A."/>
            <person name="Vilella A.J."/>
            <person name="Wen J."/>
            <person name="Xie X."/>
            <person name="Zody M.C."/>
            <person name="Baldwin J."/>
            <person name="Bloom T."/>
            <person name="Chin C.W."/>
            <person name="Heiman D."/>
            <person name="Nicol R."/>
            <person name="Nusbaum C."/>
            <person name="Young S."/>
            <person name="Wilkinson J."/>
            <person name="Worley K.C."/>
            <person name="Kovar C.L."/>
            <person name="Muzny D.M."/>
            <person name="Gibbs R.A."/>
            <person name="Cree A."/>
            <person name="Dihn H.H."/>
            <person name="Fowler G."/>
            <person name="Jhangiani S."/>
            <person name="Joshi V."/>
            <person name="Lee S."/>
            <person name="Lewis L.R."/>
            <person name="Nazareth L.V."/>
            <person name="Okwuonu G."/>
            <person name="Santibanez J."/>
            <person name="Warren W.C."/>
            <person name="Mardis E.R."/>
            <person name="Weinstock G.M."/>
            <person name="Wilson R.K."/>
            <person name="Delehaunty K."/>
            <person name="Dooling D."/>
            <person name="Fronik C."/>
            <person name="Fulton L."/>
            <person name="Fulton B."/>
            <person name="Graves T."/>
            <person name="Minx P."/>
            <person name="Sodergren E."/>
            <person name="Birney E."/>
            <person name="Margulies E.H."/>
            <person name="Herrero J."/>
            <person name="Green E.D."/>
            <person name="Haussler D."/>
            <person name="Siepel A."/>
            <person name="Goldman N."/>
            <person name="Pollard K.S."/>
            <person name="Pedersen J.S."/>
            <person name="Lander E.S."/>
            <person name="Kellis M."/>
        </authorList>
    </citation>
    <scope>NUCLEOTIDE SEQUENCE [LARGE SCALE GENOMIC DNA]</scope>
    <source>
        <strain evidence="9">2N</strain>
    </source>
</reference>
<keyword evidence="3" id="KW-0202">Cytokine</keyword>
<dbReference type="GO" id="GO:0032487">
    <property type="term" value="P:regulation of Rap protein signal transduction"/>
    <property type="evidence" value="ECO:0007669"/>
    <property type="project" value="Ensembl"/>
</dbReference>
<dbReference type="RefSeq" id="XP_063102808.1">
    <property type="nucleotide sequence ID" value="XM_063246738.1"/>
</dbReference>
<evidence type="ECO:0000256" key="3">
    <source>
        <dbReference type="ARBA" id="ARBA00022514"/>
    </source>
</evidence>
<evidence type="ECO:0000256" key="2">
    <source>
        <dbReference type="ARBA" id="ARBA00010665"/>
    </source>
</evidence>
<dbReference type="PRINTS" id="PR00436">
    <property type="entry name" value="INTERLEUKIN8"/>
</dbReference>
<sequence length="109" mass="12057">MRLSAVALLLSVLISSLSPGQGILEAYNTNLKCRCMQETSQVVRIPNIHRLRILPPGNGCPKTQIIIQLRNKTLVCLNPAAKWVQQFVARVKSRNFHSTAAAPVMKKVP</sequence>
<evidence type="ECO:0000313" key="9">
    <source>
        <dbReference type="Proteomes" id="UP000005447"/>
    </source>
</evidence>
<dbReference type="CDD" id="cd00273">
    <property type="entry name" value="Chemokine_CXC"/>
    <property type="match status" value="1"/>
</dbReference>
<feature type="signal peptide" evidence="6">
    <location>
        <begin position="1"/>
        <end position="22"/>
    </location>
</feature>
<comment type="subcellular location">
    <subcellularLocation>
        <location evidence="1">Secreted</location>
    </subcellularLocation>
</comment>
<dbReference type="HOGENOM" id="CLU_2891846_0_0_1"/>
<dbReference type="STRING" id="10141.ENSCPOP00000001248"/>
<evidence type="ECO:0000313" key="8">
    <source>
        <dbReference type="Ensembl" id="ENSCPOP00000001248.3"/>
    </source>
</evidence>
<dbReference type="GO" id="GO:0006955">
    <property type="term" value="P:immune response"/>
    <property type="evidence" value="ECO:0007669"/>
    <property type="project" value="InterPro"/>
</dbReference>
<feature type="domain" description="Chemokine interleukin-8-like" evidence="7">
    <location>
        <begin position="30"/>
        <end position="91"/>
    </location>
</feature>
<dbReference type="Proteomes" id="UP000005447">
    <property type="component" value="Unassembled WGS sequence"/>
</dbReference>
<dbReference type="GeneTree" id="ENSGT00530000064292"/>
<evidence type="ECO:0000259" key="7">
    <source>
        <dbReference type="SMART" id="SM00199"/>
    </source>
</evidence>
<evidence type="ECO:0000256" key="5">
    <source>
        <dbReference type="ARBA" id="ARBA00023157"/>
    </source>
</evidence>
<proteinExistence type="inferred from homology"/>
<dbReference type="PANTHER" id="PTHR12015:SF204">
    <property type="entry name" value="C-X-C MOTIF CHEMOKINE 13"/>
    <property type="match status" value="1"/>
</dbReference>
<reference evidence="8" key="3">
    <citation type="submission" date="2025-09" db="UniProtKB">
        <authorList>
            <consortium name="Ensembl"/>
        </authorList>
    </citation>
    <scope>IDENTIFICATION</scope>
    <source>
        <strain evidence="8">2N</strain>
    </source>
</reference>
<comment type="similarity">
    <text evidence="2">Belongs to the intercrine alpha (chemokine CxC) family.</text>
</comment>
<dbReference type="OMA" id="NCRCVKT"/>
<dbReference type="PANTHER" id="PTHR12015">
    <property type="entry name" value="SMALL INDUCIBLE CYTOKINE A"/>
    <property type="match status" value="1"/>
</dbReference>
<organism evidence="8 9">
    <name type="scientific">Cavia porcellus</name>
    <name type="common">Guinea pig</name>
    <dbReference type="NCBI Taxonomy" id="10141"/>
    <lineage>
        <taxon>Eukaryota</taxon>
        <taxon>Metazoa</taxon>
        <taxon>Chordata</taxon>
        <taxon>Craniata</taxon>
        <taxon>Vertebrata</taxon>
        <taxon>Euteleostomi</taxon>
        <taxon>Mammalia</taxon>
        <taxon>Eutheria</taxon>
        <taxon>Euarchontoglires</taxon>
        <taxon>Glires</taxon>
        <taxon>Rodentia</taxon>
        <taxon>Hystricomorpha</taxon>
        <taxon>Caviidae</taxon>
        <taxon>Cavia</taxon>
    </lineage>
</organism>
<name>H0UW27_CAVPO</name>
<dbReference type="Bgee" id="ENSCPOG00000001379">
    <property type="expression patterns" value="Expressed in thyroid gland"/>
</dbReference>
<accession>H0UW27</accession>
<gene>
    <name evidence="8" type="primary">Cxcl13</name>
</gene>
<dbReference type="CTD" id="10563"/>
<dbReference type="AlphaFoldDB" id="H0UW27"/>
<feature type="chain" id="PRO_5013017140" description="Chemokine interleukin-8-like domain-containing protein" evidence="6">
    <location>
        <begin position="23"/>
        <end position="109"/>
    </location>
</feature>
<evidence type="ECO:0000256" key="6">
    <source>
        <dbReference type="SAM" id="SignalP"/>
    </source>
</evidence>
<reference evidence="8" key="2">
    <citation type="submission" date="2025-08" db="UniProtKB">
        <authorList>
            <consortium name="Ensembl"/>
        </authorList>
    </citation>
    <scope>IDENTIFICATION</scope>
    <source>
        <strain evidence="8">2N</strain>
    </source>
</reference>
<dbReference type="SUPFAM" id="SSF54117">
    <property type="entry name" value="Interleukin 8-like chemokines"/>
    <property type="match status" value="1"/>
</dbReference>
<dbReference type="InterPro" id="IPR036048">
    <property type="entry name" value="Interleukin_8-like_sf"/>
</dbReference>
<dbReference type="SMART" id="SM00199">
    <property type="entry name" value="SCY"/>
    <property type="match status" value="1"/>
</dbReference>
<evidence type="ECO:0000256" key="1">
    <source>
        <dbReference type="ARBA" id="ARBA00004613"/>
    </source>
</evidence>
<dbReference type="GO" id="GO:0031724">
    <property type="term" value="F:CXCR5 chemokine receptor binding"/>
    <property type="evidence" value="ECO:0007669"/>
    <property type="project" value="Ensembl"/>
</dbReference>
<dbReference type="Ensembl" id="ENSCPOT00000001398.3">
    <property type="protein sequence ID" value="ENSCPOP00000001248.3"/>
    <property type="gene ID" value="ENSCPOG00000001379.4"/>
</dbReference>
<evidence type="ECO:0000256" key="4">
    <source>
        <dbReference type="ARBA" id="ARBA00022525"/>
    </source>
</evidence>
<dbReference type="GeneID" id="134475609"/>
<dbReference type="GO" id="GO:0006952">
    <property type="term" value="P:defense response"/>
    <property type="evidence" value="ECO:0007669"/>
    <property type="project" value="InterPro"/>
</dbReference>
<keyword evidence="9" id="KW-1185">Reference proteome</keyword>
<dbReference type="VEuPathDB" id="HostDB:ENSCPOG00000001379"/>
<dbReference type="Pfam" id="PF00048">
    <property type="entry name" value="IL8"/>
    <property type="match status" value="1"/>
</dbReference>
<dbReference type="PRINTS" id="PR00437">
    <property type="entry name" value="SMALLCYTKCXC"/>
</dbReference>
<dbReference type="GO" id="GO:0005615">
    <property type="term" value="C:extracellular space"/>
    <property type="evidence" value="ECO:0007669"/>
    <property type="project" value="UniProtKB-KW"/>
</dbReference>
<dbReference type="InParanoid" id="H0UW27"/>
<dbReference type="InterPro" id="IPR033899">
    <property type="entry name" value="CXC_Chemokine_domain"/>
</dbReference>
<dbReference type="Gene3D" id="2.40.50.40">
    <property type="match status" value="1"/>
</dbReference>
<dbReference type="InterPro" id="IPR001089">
    <property type="entry name" value="Chemokine_CXC"/>
</dbReference>
<dbReference type="GO" id="GO:0070098">
    <property type="term" value="P:chemokine-mediated signaling pathway"/>
    <property type="evidence" value="ECO:0007669"/>
    <property type="project" value="Ensembl"/>
</dbReference>
<dbReference type="EMBL" id="AAKN02008218">
    <property type="status" value="NOT_ANNOTATED_CDS"/>
    <property type="molecule type" value="Genomic_DNA"/>
</dbReference>
<dbReference type="InterPro" id="IPR039809">
    <property type="entry name" value="Chemokine_b/g/d"/>
</dbReference>